<evidence type="ECO:0000259" key="5">
    <source>
        <dbReference type="Pfam" id="PF10058"/>
    </source>
</evidence>
<comment type="similarity">
    <text evidence="1 2">Belongs to the lunapark family.</text>
</comment>
<proteinExistence type="inferred from homology"/>
<keyword evidence="7" id="KW-1185">Reference proteome</keyword>
<evidence type="ECO:0000313" key="6">
    <source>
        <dbReference type="EMBL" id="CAH1400147.1"/>
    </source>
</evidence>
<feature type="compositionally biased region" description="Basic and acidic residues" evidence="4">
    <location>
        <begin position="354"/>
        <end position="373"/>
    </location>
</feature>
<name>A0A9P0HDZ9_NEZVI</name>
<keyword evidence="2" id="KW-0472">Membrane</keyword>
<keyword evidence="2" id="KW-0863">Zinc-finger</keyword>
<dbReference type="OrthoDB" id="3169036at2759"/>
<keyword evidence="2" id="KW-0862">Zinc</keyword>
<evidence type="ECO:0000256" key="2">
    <source>
        <dbReference type="RuleBase" id="RU367073"/>
    </source>
</evidence>
<feature type="compositionally biased region" description="Basic and acidic residues" evidence="4">
    <location>
        <begin position="313"/>
        <end position="339"/>
    </location>
</feature>
<evidence type="ECO:0000256" key="4">
    <source>
        <dbReference type="SAM" id="MobiDB-lite"/>
    </source>
</evidence>
<evidence type="ECO:0000256" key="1">
    <source>
        <dbReference type="ARBA" id="ARBA00009940"/>
    </source>
</evidence>
<keyword evidence="2" id="KW-0479">Metal-binding</keyword>
<sequence length="395" mass="45016">MGLILSRFRRKKSADEILEEIQNDIQVLESDRNQVLQRQNYVVGRLIIYSVLLYVLAAALFYFCFFPASLTDRIFYMIPLLMFPLLIVLLKKFITWYYKREIIHNKDKLSDLKAKKKKILEDVMNTETYKVAKEILEKYAPEQLKKSGPEPTVKPLSSSVTNLKVPVPKDSKIIPPGPPPPQQQLQVAKLPALPTSQPSGFSPVHQKTVAPMILQRRQSSPQRLSLSERSPQRLLVRPIIPRERNWIDRLIESIVGDGPSNRYALICKNCSSHNGMALREEFEYLAFRCAYCGFPNPSHKVKPTSRPSSRSSSVERKIDEVVKEQLEDSDISQKDKGDEQNMNITPENNNQGVQDDRRNPLEDSEADTSKSDAESDESGNPSDGVRPRKPLQVSD</sequence>
<feature type="compositionally biased region" description="Polar residues" evidence="4">
    <location>
        <begin position="340"/>
        <end position="353"/>
    </location>
</feature>
<keyword evidence="2" id="KW-0256">Endoplasmic reticulum</keyword>
<organism evidence="6 7">
    <name type="scientific">Nezara viridula</name>
    <name type="common">Southern green stink bug</name>
    <name type="synonym">Cimex viridulus</name>
    <dbReference type="NCBI Taxonomy" id="85310"/>
    <lineage>
        <taxon>Eukaryota</taxon>
        <taxon>Metazoa</taxon>
        <taxon>Ecdysozoa</taxon>
        <taxon>Arthropoda</taxon>
        <taxon>Hexapoda</taxon>
        <taxon>Insecta</taxon>
        <taxon>Pterygota</taxon>
        <taxon>Neoptera</taxon>
        <taxon>Paraneoptera</taxon>
        <taxon>Hemiptera</taxon>
        <taxon>Heteroptera</taxon>
        <taxon>Panheteroptera</taxon>
        <taxon>Pentatomomorpha</taxon>
        <taxon>Pentatomoidea</taxon>
        <taxon>Pentatomidae</taxon>
        <taxon>Pentatominae</taxon>
        <taxon>Nezara</taxon>
    </lineage>
</organism>
<dbReference type="Pfam" id="PF10058">
    <property type="entry name" value="Zn_ribbon_10"/>
    <property type="match status" value="1"/>
</dbReference>
<feature type="coiled-coil region" evidence="3">
    <location>
        <begin position="11"/>
        <end position="38"/>
    </location>
</feature>
<comment type="function">
    <text evidence="2">Plays a role in determining ER morphology.</text>
</comment>
<feature type="region of interest" description="Disordered" evidence="4">
    <location>
        <begin position="297"/>
        <end position="395"/>
    </location>
</feature>
<feature type="transmembrane region" description="Helical" evidence="2">
    <location>
        <begin position="46"/>
        <end position="68"/>
    </location>
</feature>
<dbReference type="EMBL" id="OV725080">
    <property type="protein sequence ID" value="CAH1400147.1"/>
    <property type="molecule type" value="Genomic_DNA"/>
</dbReference>
<reference evidence="6" key="1">
    <citation type="submission" date="2022-01" db="EMBL/GenBank/DDBJ databases">
        <authorList>
            <person name="King R."/>
        </authorList>
    </citation>
    <scope>NUCLEOTIDE SEQUENCE</scope>
</reference>
<feature type="domain" description="Lunapark zinc ribbon" evidence="5">
    <location>
        <begin position="246"/>
        <end position="295"/>
    </location>
</feature>
<evidence type="ECO:0000313" key="7">
    <source>
        <dbReference type="Proteomes" id="UP001152798"/>
    </source>
</evidence>
<dbReference type="AlphaFoldDB" id="A0A9P0HDZ9"/>
<dbReference type="GO" id="GO:0071788">
    <property type="term" value="P:endoplasmic reticulum tubular network maintenance"/>
    <property type="evidence" value="ECO:0007669"/>
    <property type="project" value="UniProtKB-UniRule"/>
</dbReference>
<keyword evidence="2" id="KW-1133">Transmembrane helix</keyword>
<dbReference type="GO" id="GO:1903373">
    <property type="term" value="P:positive regulation of endoplasmic reticulum tubular network organization"/>
    <property type="evidence" value="ECO:0007669"/>
    <property type="project" value="UniProtKB-UniRule"/>
</dbReference>
<dbReference type="PANTHER" id="PTHR22166">
    <property type="entry name" value="ENDOPLASMIC RETICULUM JUNCTION FORMATION PROTEIN LUNAPARK"/>
    <property type="match status" value="1"/>
</dbReference>
<keyword evidence="2" id="KW-0812">Transmembrane</keyword>
<protein>
    <recommendedName>
        <fullName evidence="2">Endoplasmic reticulum junction formation protein lunapark</fullName>
    </recommendedName>
</protein>
<comment type="domain">
    <text evidence="2">The C4-type zinc finger motif is necessary both for its ER three-way tubular junction localization and formation.</text>
</comment>
<keyword evidence="3" id="KW-0175">Coiled coil</keyword>
<dbReference type="Proteomes" id="UP001152798">
    <property type="component" value="Chromosome 4"/>
</dbReference>
<dbReference type="GO" id="GO:0098826">
    <property type="term" value="C:endoplasmic reticulum tubular network membrane"/>
    <property type="evidence" value="ECO:0007669"/>
    <property type="project" value="UniProtKB-UniRule"/>
</dbReference>
<dbReference type="PANTHER" id="PTHR22166:SF12">
    <property type="entry name" value="ENDOPLASMIC RETICULUM JUNCTION FORMATION PROTEIN LUNAPARK"/>
    <property type="match status" value="1"/>
</dbReference>
<dbReference type="InterPro" id="IPR019273">
    <property type="entry name" value="Lunapark_Znf"/>
</dbReference>
<dbReference type="GO" id="GO:0008270">
    <property type="term" value="F:zinc ion binding"/>
    <property type="evidence" value="ECO:0007669"/>
    <property type="project" value="UniProtKB-KW"/>
</dbReference>
<comment type="subcellular location">
    <subcellularLocation>
        <location evidence="2">Endoplasmic reticulum membrane</location>
        <topology evidence="2">Multi-pass membrane protein</topology>
    </subcellularLocation>
</comment>
<gene>
    <name evidence="6" type="ORF">NEZAVI_LOCUS9447</name>
</gene>
<feature type="transmembrane region" description="Helical" evidence="2">
    <location>
        <begin position="74"/>
        <end position="98"/>
    </location>
</feature>
<dbReference type="InterPro" id="IPR040115">
    <property type="entry name" value="Lnp"/>
</dbReference>
<evidence type="ECO:0000256" key="3">
    <source>
        <dbReference type="SAM" id="Coils"/>
    </source>
</evidence>
<accession>A0A9P0HDZ9</accession>